<evidence type="ECO:0000313" key="15">
    <source>
        <dbReference type="EMBL" id="KRT83368.1"/>
    </source>
</evidence>
<evidence type="ECO:0000256" key="13">
    <source>
        <dbReference type="SAM" id="Phobius"/>
    </source>
</evidence>
<keyword evidence="11" id="KW-1015">Disulfide bond</keyword>
<evidence type="ECO:0000256" key="3">
    <source>
        <dbReference type="ARBA" id="ARBA00022475"/>
    </source>
</evidence>
<feature type="signal peptide" evidence="14">
    <location>
        <begin position="1"/>
        <end position="20"/>
    </location>
</feature>
<dbReference type="PANTHER" id="PTHR46473">
    <property type="entry name" value="GH08155P"/>
    <property type="match status" value="1"/>
</dbReference>
<dbReference type="EMBL" id="LJIG01009294">
    <property type="protein sequence ID" value="KRT83368.1"/>
    <property type="molecule type" value="Genomic_DNA"/>
</dbReference>
<feature type="chain" id="PRO_5006668437" evidence="14">
    <location>
        <begin position="21"/>
        <end position="321"/>
    </location>
</feature>
<sequence length="321" mass="37280">MLKPLRSTLFLLLTCSLVYCDTCLKCKQNQVHGMRGADCYSLDLEKIPQCFRSDVEIVELSHNRIRSIRQGDLSRYTNLKILYLDDNMIMNVDETAFEPMTALEILDMSSNSLVKIPPIFFQLPSLYKLYFSHNQYTNIVKDIENLKPITSPLQYLELAFNNLTELPNLGMLPTLFYFNITGNPSIKMTVSKFSGICNLKFLYNNNTTSWFDDPCECWTLETWLENRGAKFLPFNCQVDIETCNTTISTNDTQIYEECQKSYAELVMQYKIRKIVLPVCVAVVVLLLIIILIIIIKRRRKPKRLQRKNLAANEEENTMVDR</sequence>
<dbReference type="InterPro" id="IPR001611">
    <property type="entry name" value="Leu-rich_rpt"/>
</dbReference>
<evidence type="ECO:0000256" key="4">
    <source>
        <dbReference type="ARBA" id="ARBA00022614"/>
    </source>
</evidence>
<keyword evidence="6 14" id="KW-0732">Signal</keyword>
<evidence type="ECO:0000256" key="7">
    <source>
        <dbReference type="ARBA" id="ARBA00022737"/>
    </source>
</evidence>
<evidence type="ECO:0000256" key="8">
    <source>
        <dbReference type="ARBA" id="ARBA00022989"/>
    </source>
</evidence>
<comment type="subcellular location">
    <subcellularLocation>
        <location evidence="1">Cell membrane</location>
        <topology evidence="1">Single-pass membrane protein</topology>
    </subcellularLocation>
</comment>
<evidence type="ECO:0000256" key="14">
    <source>
        <dbReference type="SAM" id="SignalP"/>
    </source>
</evidence>
<keyword evidence="8 13" id="KW-1133">Transmembrane helix</keyword>
<keyword evidence="9" id="KW-0406">Ion transport</keyword>
<dbReference type="InterPro" id="IPR051432">
    <property type="entry name" value="KCNMA1_auxiliary"/>
</dbReference>
<dbReference type="Pfam" id="PF13855">
    <property type="entry name" value="LRR_8"/>
    <property type="match status" value="1"/>
</dbReference>
<evidence type="ECO:0000256" key="10">
    <source>
        <dbReference type="ARBA" id="ARBA00023136"/>
    </source>
</evidence>
<dbReference type="PROSITE" id="PS51450">
    <property type="entry name" value="LRR"/>
    <property type="match status" value="2"/>
</dbReference>
<keyword evidence="3" id="KW-1003">Cell membrane</keyword>
<keyword evidence="5 13" id="KW-0812">Transmembrane</keyword>
<keyword evidence="4" id="KW-0433">Leucine-rich repeat</keyword>
<evidence type="ECO:0000256" key="11">
    <source>
        <dbReference type="ARBA" id="ARBA00023157"/>
    </source>
</evidence>
<evidence type="ECO:0000256" key="12">
    <source>
        <dbReference type="ARBA" id="ARBA00023303"/>
    </source>
</evidence>
<reference evidence="15 16" key="1">
    <citation type="submission" date="2015-09" db="EMBL/GenBank/DDBJ databases">
        <title>Draft genome of the scarab beetle Oryctes borbonicus.</title>
        <authorList>
            <person name="Meyer J.M."/>
            <person name="Markov G.V."/>
            <person name="Baskaran P."/>
            <person name="Herrmann M."/>
            <person name="Sommer R.J."/>
            <person name="Roedelsperger C."/>
        </authorList>
    </citation>
    <scope>NUCLEOTIDE SEQUENCE [LARGE SCALE GENOMIC DNA]</scope>
    <source>
        <strain evidence="15">OB123</strain>
        <tissue evidence="15">Whole animal</tissue>
    </source>
</reference>
<dbReference type="OrthoDB" id="694479at2759"/>
<dbReference type="GO" id="GO:0005886">
    <property type="term" value="C:plasma membrane"/>
    <property type="evidence" value="ECO:0007669"/>
    <property type="project" value="UniProtKB-SubCell"/>
</dbReference>
<dbReference type="InterPro" id="IPR003591">
    <property type="entry name" value="Leu-rich_rpt_typical-subtyp"/>
</dbReference>
<dbReference type="Proteomes" id="UP000051574">
    <property type="component" value="Unassembled WGS sequence"/>
</dbReference>
<keyword evidence="10 13" id="KW-0472">Membrane</keyword>
<evidence type="ECO:0000256" key="2">
    <source>
        <dbReference type="ARBA" id="ARBA00022448"/>
    </source>
</evidence>
<evidence type="ECO:0000313" key="16">
    <source>
        <dbReference type="Proteomes" id="UP000051574"/>
    </source>
</evidence>
<keyword evidence="12" id="KW-0407">Ion channel</keyword>
<dbReference type="InterPro" id="IPR032675">
    <property type="entry name" value="LRR_dom_sf"/>
</dbReference>
<dbReference type="AlphaFoldDB" id="A0A0T6B7M6"/>
<dbReference type="GO" id="GO:0034220">
    <property type="term" value="P:monoatomic ion transmembrane transport"/>
    <property type="evidence" value="ECO:0007669"/>
    <property type="project" value="UniProtKB-KW"/>
</dbReference>
<feature type="transmembrane region" description="Helical" evidence="13">
    <location>
        <begin position="274"/>
        <end position="295"/>
    </location>
</feature>
<gene>
    <name evidence="15" type="ORF">AMK59_4321</name>
</gene>
<dbReference type="SUPFAM" id="SSF52058">
    <property type="entry name" value="L domain-like"/>
    <property type="match status" value="1"/>
</dbReference>
<keyword evidence="16" id="KW-1185">Reference proteome</keyword>
<name>A0A0T6B7M6_9SCAR</name>
<proteinExistence type="predicted"/>
<evidence type="ECO:0000256" key="9">
    <source>
        <dbReference type="ARBA" id="ARBA00023065"/>
    </source>
</evidence>
<evidence type="ECO:0000256" key="5">
    <source>
        <dbReference type="ARBA" id="ARBA00022692"/>
    </source>
</evidence>
<organism evidence="15 16">
    <name type="scientific">Oryctes borbonicus</name>
    <dbReference type="NCBI Taxonomy" id="1629725"/>
    <lineage>
        <taxon>Eukaryota</taxon>
        <taxon>Metazoa</taxon>
        <taxon>Ecdysozoa</taxon>
        <taxon>Arthropoda</taxon>
        <taxon>Hexapoda</taxon>
        <taxon>Insecta</taxon>
        <taxon>Pterygota</taxon>
        <taxon>Neoptera</taxon>
        <taxon>Endopterygota</taxon>
        <taxon>Coleoptera</taxon>
        <taxon>Polyphaga</taxon>
        <taxon>Scarabaeiformia</taxon>
        <taxon>Scarabaeidae</taxon>
        <taxon>Dynastinae</taxon>
        <taxon>Oryctes</taxon>
    </lineage>
</organism>
<dbReference type="SMART" id="SM00369">
    <property type="entry name" value="LRR_TYP"/>
    <property type="match status" value="2"/>
</dbReference>
<keyword evidence="7" id="KW-0677">Repeat</keyword>
<dbReference type="Gene3D" id="3.80.10.10">
    <property type="entry name" value="Ribonuclease Inhibitor"/>
    <property type="match status" value="1"/>
</dbReference>
<keyword evidence="2" id="KW-0813">Transport</keyword>
<accession>A0A0T6B7M6</accession>
<comment type="caution">
    <text evidence="15">The sequence shown here is derived from an EMBL/GenBank/DDBJ whole genome shotgun (WGS) entry which is preliminary data.</text>
</comment>
<protein>
    <submittedName>
        <fullName evidence="15">Uncharacterized protein</fullName>
    </submittedName>
</protein>
<evidence type="ECO:0000256" key="6">
    <source>
        <dbReference type="ARBA" id="ARBA00022729"/>
    </source>
</evidence>
<evidence type="ECO:0000256" key="1">
    <source>
        <dbReference type="ARBA" id="ARBA00004162"/>
    </source>
</evidence>
<dbReference type="PANTHER" id="PTHR46473:SF10">
    <property type="entry name" value="LD45603P-RELATED"/>
    <property type="match status" value="1"/>
</dbReference>